<keyword evidence="2" id="KW-1185">Reference proteome</keyword>
<sequence>MPSSSRVAFTPRDRTLLALLAIQIKWSHQSKLIGVGTICEQVSTDASSFGQPIEPGWIKPLVKRELFHMQNEQLLAYAARQDSVALTKATRASFYTIDDCRDIPTYPQTVPKQRDLGALPFITKRKRAYEYETYQVSSSWATASTEQRGRMAIWAAPECQINCIGMKQDAALVVWTRNIQDARSSLIGGANDTPFPDARTGADAGSFAARTNAIRGSPSS</sequence>
<evidence type="ECO:0000313" key="2">
    <source>
        <dbReference type="Proteomes" id="UP000814140"/>
    </source>
</evidence>
<protein>
    <submittedName>
        <fullName evidence="1">Uncharacterized protein</fullName>
    </submittedName>
</protein>
<reference evidence="1" key="2">
    <citation type="journal article" date="2022" name="New Phytol.">
        <title>Evolutionary transition to the ectomycorrhizal habit in the genomes of a hyperdiverse lineage of mushroom-forming fungi.</title>
        <authorList>
            <person name="Looney B."/>
            <person name="Miyauchi S."/>
            <person name="Morin E."/>
            <person name="Drula E."/>
            <person name="Courty P.E."/>
            <person name="Kohler A."/>
            <person name="Kuo A."/>
            <person name="LaButti K."/>
            <person name="Pangilinan J."/>
            <person name="Lipzen A."/>
            <person name="Riley R."/>
            <person name="Andreopoulos W."/>
            <person name="He G."/>
            <person name="Johnson J."/>
            <person name="Nolan M."/>
            <person name="Tritt A."/>
            <person name="Barry K.W."/>
            <person name="Grigoriev I.V."/>
            <person name="Nagy L.G."/>
            <person name="Hibbett D."/>
            <person name="Henrissat B."/>
            <person name="Matheny P.B."/>
            <person name="Labbe J."/>
            <person name="Martin F.M."/>
        </authorList>
    </citation>
    <scope>NUCLEOTIDE SEQUENCE</scope>
    <source>
        <strain evidence="1">HHB10654</strain>
    </source>
</reference>
<accession>A0ACB8SLP9</accession>
<proteinExistence type="predicted"/>
<organism evidence="1 2">
    <name type="scientific">Artomyces pyxidatus</name>
    <dbReference type="NCBI Taxonomy" id="48021"/>
    <lineage>
        <taxon>Eukaryota</taxon>
        <taxon>Fungi</taxon>
        <taxon>Dikarya</taxon>
        <taxon>Basidiomycota</taxon>
        <taxon>Agaricomycotina</taxon>
        <taxon>Agaricomycetes</taxon>
        <taxon>Russulales</taxon>
        <taxon>Auriscalpiaceae</taxon>
        <taxon>Artomyces</taxon>
    </lineage>
</organism>
<name>A0ACB8SLP9_9AGAM</name>
<dbReference type="Proteomes" id="UP000814140">
    <property type="component" value="Unassembled WGS sequence"/>
</dbReference>
<gene>
    <name evidence="1" type="ORF">BV25DRAFT_1841610</name>
</gene>
<dbReference type="EMBL" id="MU277246">
    <property type="protein sequence ID" value="KAI0057504.1"/>
    <property type="molecule type" value="Genomic_DNA"/>
</dbReference>
<evidence type="ECO:0000313" key="1">
    <source>
        <dbReference type="EMBL" id="KAI0057504.1"/>
    </source>
</evidence>
<comment type="caution">
    <text evidence="1">The sequence shown here is derived from an EMBL/GenBank/DDBJ whole genome shotgun (WGS) entry which is preliminary data.</text>
</comment>
<reference evidence="1" key="1">
    <citation type="submission" date="2021-03" db="EMBL/GenBank/DDBJ databases">
        <authorList>
            <consortium name="DOE Joint Genome Institute"/>
            <person name="Ahrendt S."/>
            <person name="Looney B.P."/>
            <person name="Miyauchi S."/>
            <person name="Morin E."/>
            <person name="Drula E."/>
            <person name="Courty P.E."/>
            <person name="Chicoki N."/>
            <person name="Fauchery L."/>
            <person name="Kohler A."/>
            <person name="Kuo A."/>
            <person name="Labutti K."/>
            <person name="Pangilinan J."/>
            <person name="Lipzen A."/>
            <person name="Riley R."/>
            <person name="Andreopoulos W."/>
            <person name="He G."/>
            <person name="Johnson J."/>
            <person name="Barry K.W."/>
            <person name="Grigoriev I.V."/>
            <person name="Nagy L."/>
            <person name="Hibbett D."/>
            <person name="Henrissat B."/>
            <person name="Matheny P.B."/>
            <person name="Labbe J."/>
            <person name="Martin F."/>
        </authorList>
    </citation>
    <scope>NUCLEOTIDE SEQUENCE</scope>
    <source>
        <strain evidence="1">HHB10654</strain>
    </source>
</reference>